<reference evidence="6" key="2">
    <citation type="submission" date="2017-05" db="EMBL/GenBank/DDBJ databases">
        <title>Improved OligoMM genomes.</title>
        <authorList>
            <person name="Garzetti D."/>
        </authorList>
    </citation>
    <scope>NUCLEOTIDE SEQUENCE [LARGE SCALE GENOMIC DNA]</scope>
    <source>
        <strain evidence="6">KB18</strain>
    </source>
</reference>
<evidence type="ECO:0000259" key="3">
    <source>
        <dbReference type="Pfam" id="PF07261"/>
    </source>
</evidence>
<dbReference type="InterPro" id="IPR017019">
    <property type="entry name" value="DNA_replication_prd_bac"/>
</dbReference>
<evidence type="ECO:0000313" key="7">
    <source>
        <dbReference type="Proteomes" id="UP000596035"/>
    </source>
</evidence>
<dbReference type="EMBL" id="CP065321">
    <property type="protein sequence ID" value="QQR29422.1"/>
    <property type="molecule type" value="Genomic_DNA"/>
</dbReference>
<dbReference type="EMBL" id="CP021422">
    <property type="protein sequence ID" value="ASB40136.1"/>
    <property type="molecule type" value="Genomic_DNA"/>
</dbReference>
<dbReference type="PIRSF" id="PIRSF033722">
    <property type="entry name" value="DnaD_CA_C3587_prd"/>
    <property type="match status" value="1"/>
</dbReference>
<dbReference type="Pfam" id="PF07261">
    <property type="entry name" value="DnaB_2"/>
    <property type="match status" value="2"/>
</dbReference>
<dbReference type="RefSeq" id="WP_066534724.1">
    <property type="nucleotide sequence ID" value="NZ_CP021422.1"/>
</dbReference>
<reference evidence="5 7" key="3">
    <citation type="submission" date="2020-11" db="EMBL/GenBank/DDBJ databases">
        <title>Closed and high quality bacterial genomes of the OMM12 community.</title>
        <authorList>
            <person name="Marbouty M."/>
            <person name="Lamy-Besnier Q."/>
            <person name="Debarbieux L."/>
            <person name="Koszul R."/>
        </authorList>
    </citation>
    <scope>NUCLEOTIDE SEQUENCE [LARGE SCALE GENOMIC DNA]</scope>
    <source>
        <strain evidence="5 7">KB18</strain>
    </source>
</reference>
<dbReference type="NCBIfam" id="TIGR01446">
    <property type="entry name" value="DnaD_dom"/>
    <property type="match status" value="1"/>
</dbReference>
<dbReference type="Proteomes" id="UP000196710">
    <property type="component" value="Chromosome"/>
</dbReference>
<proteinExistence type="inferred from homology"/>
<dbReference type="Proteomes" id="UP000596035">
    <property type="component" value="Chromosome"/>
</dbReference>
<dbReference type="SUPFAM" id="SSF158499">
    <property type="entry name" value="DnaD domain-like"/>
    <property type="match status" value="2"/>
</dbReference>
<organism evidence="5 7">
    <name type="scientific">Acutalibacter muris</name>
    <dbReference type="NCBI Taxonomy" id="1796620"/>
    <lineage>
        <taxon>Bacteria</taxon>
        <taxon>Bacillati</taxon>
        <taxon>Bacillota</taxon>
        <taxon>Clostridia</taxon>
        <taxon>Eubacteriales</taxon>
        <taxon>Acutalibacteraceae</taxon>
        <taxon>Acutalibacter</taxon>
    </lineage>
</organism>
<evidence type="ECO:0000313" key="5">
    <source>
        <dbReference type="EMBL" id="QQR29422.1"/>
    </source>
</evidence>
<dbReference type="Gene3D" id="1.10.10.630">
    <property type="entry name" value="DnaD domain-like"/>
    <property type="match status" value="2"/>
</dbReference>
<feature type="domain" description="DnaB/C C-terminal" evidence="3">
    <location>
        <begin position="138"/>
        <end position="209"/>
    </location>
</feature>
<sequence>MDYRLDIGMWNQVFAVPCALVDRHLKLAGKEQLQVLLYALRHAGEGFTPEGLAGDLGMTAEEALDGLEYWCDRGLMSQSGGTLLPVPQDGEVSQPSALQEEPPEEKPSLPPKKRLLRPDGEHLTARLAESENIRYLMQEAEATLGKTLSPAMSALLLTITDDYGLPVEVTIMLLHYAQEVGRTGTSYIDSVARDWAESGIFSLEAAEEKLRQLTNARLAWGKVSAAAGLTKRSPTKSEEEKACRWVYEWGFSQEMLEAAYEACADHTGKFSASYMDKVLGGWQTLGIFNRADLEKHKQAAPAKQKAEGTAEKSYDIAELMELADFRLPDKL</sequence>
<dbReference type="InterPro" id="IPR006343">
    <property type="entry name" value="DnaB/C_C"/>
</dbReference>
<keyword evidence="6" id="KW-1185">Reference proteome</keyword>
<evidence type="ECO:0000256" key="1">
    <source>
        <dbReference type="ARBA" id="ARBA00093462"/>
    </source>
</evidence>
<protein>
    <submittedName>
        <fullName evidence="5">DnaD domain protein</fullName>
    </submittedName>
</protein>
<evidence type="ECO:0000256" key="2">
    <source>
        <dbReference type="SAM" id="MobiDB-lite"/>
    </source>
</evidence>
<dbReference type="AlphaFoldDB" id="A0A1Z2XNW9"/>
<accession>A0A1Z2XNW9</accession>
<evidence type="ECO:0000313" key="6">
    <source>
        <dbReference type="Proteomes" id="UP000196710"/>
    </source>
</evidence>
<name>A0A1Z2XNW9_9FIRM</name>
<comment type="similarity">
    <text evidence="1">Belongs to the DnaB/DnaD family.</text>
</comment>
<reference evidence="4" key="1">
    <citation type="journal article" date="2017" name="Genome Announc.">
        <title>High-Quality Whole-Genome Sequences of the Oligo-Mouse-Microbiota Bacterial Community.</title>
        <authorList>
            <person name="Garzetti D."/>
            <person name="Brugiroux S."/>
            <person name="Bunk B."/>
            <person name="Pukall R."/>
            <person name="McCoy K.D."/>
            <person name="Macpherson A.J."/>
            <person name="Stecher B."/>
        </authorList>
    </citation>
    <scope>NUCLEOTIDE SEQUENCE</scope>
    <source>
        <strain evidence="4">KB18</strain>
    </source>
</reference>
<gene>
    <name evidence="4" type="ORF">ADH66_05360</name>
    <name evidence="5" type="ORF">I5Q82_15445</name>
</gene>
<feature type="region of interest" description="Disordered" evidence="2">
    <location>
        <begin position="82"/>
        <end position="118"/>
    </location>
</feature>
<dbReference type="InterPro" id="IPR034829">
    <property type="entry name" value="DnaD-like_sf"/>
</dbReference>
<evidence type="ECO:0000313" key="4">
    <source>
        <dbReference type="EMBL" id="ASB40136.1"/>
    </source>
</evidence>
<feature type="domain" description="DnaB/C C-terminal" evidence="3">
    <location>
        <begin position="231"/>
        <end position="296"/>
    </location>
</feature>
<dbReference type="KEGG" id="amur:ADH66_05360"/>